<dbReference type="RefSeq" id="WP_177135241.1">
    <property type="nucleotide sequence ID" value="NZ_VYGV01000006.1"/>
</dbReference>
<gene>
    <name evidence="1" type="ORF">F3K02_09055</name>
</gene>
<dbReference type="EMBL" id="VYGV01000006">
    <property type="protein sequence ID" value="NWF45393.1"/>
    <property type="molecule type" value="Genomic_DNA"/>
</dbReference>
<evidence type="ECO:0000313" key="1">
    <source>
        <dbReference type="EMBL" id="NWF45393.1"/>
    </source>
</evidence>
<name>A0A7Y8GWP5_9BURK</name>
<reference evidence="1 2" key="1">
    <citation type="submission" date="2019-09" db="EMBL/GenBank/DDBJ databases">
        <title>Hydrogenophaga aromatica sp. nov., isolated from a para-xylene-degrading enrichment culture.</title>
        <authorList>
            <person name="Tancsics A."/>
            <person name="Banerjee S."/>
        </authorList>
    </citation>
    <scope>NUCLEOTIDE SEQUENCE [LARGE SCALE GENOMIC DNA]</scope>
    <source>
        <strain evidence="1 2">D2P1</strain>
    </source>
</reference>
<dbReference type="AlphaFoldDB" id="A0A7Y8GWP5"/>
<organism evidence="1 2">
    <name type="scientific">Hydrogenophaga aromaticivorans</name>
    <dbReference type="NCBI Taxonomy" id="2610898"/>
    <lineage>
        <taxon>Bacteria</taxon>
        <taxon>Pseudomonadati</taxon>
        <taxon>Pseudomonadota</taxon>
        <taxon>Betaproteobacteria</taxon>
        <taxon>Burkholderiales</taxon>
        <taxon>Comamonadaceae</taxon>
        <taxon>Hydrogenophaga</taxon>
    </lineage>
</organism>
<sequence length="89" mass="9692">MSKFKPGALVMLLRSRNAFCDPFVGSVQTLRERTPDAGAWFFDPPAIAFDGLECGWSEPNMKLIDPGSGTDEMLLKVGMPESNGLEVLS</sequence>
<accession>A0A7Y8GWP5</accession>
<comment type="caution">
    <text evidence="1">The sequence shown here is derived from an EMBL/GenBank/DDBJ whole genome shotgun (WGS) entry which is preliminary data.</text>
</comment>
<dbReference type="Proteomes" id="UP000545507">
    <property type="component" value="Unassembled WGS sequence"/>
</dbReference>
<evidence type="ECO:0000313" key="2">
    <source>
        <dbReference type="Proteomes" id="UP000545507"/>
    </source>
</evidence>
<proteinExistence type="predicted"/>
<keyword evidence="2" id="KW-1185">Reference proteome</keyword>
<protein>
    <submittedName>
        <fullName evidence="1">Uncharacterized protein</fullName>
    </submittedName>
</protein>